<protein>
    <submittedName>
        <fullName evidence="1">Uncharacterized protein</fullName>
    </submittedName>
</protein>
<comment type="caution">
    <text evidence="1">The sequence shown here is derived from an EMBL/GenBank/DDBJ whole genome shotgun (WGS) entry which is preliminary data.</text>
</comment>
<name>A0ACB9E9R7_9ASTR</name>
<evidence type="ECO:0000313" key="1">
    <source>
        <dbReference type="EMBL" id="KAI3755201.1"/>
    </source>
</evidence>
<gene>
    <name evidence="1" type="ORF">L1987_54997</name>
</gene>
<sequence length="82" mass="9349">MGFLAIVQGSLYILTSLTITFLTITVVLKQLELEATKESSKKTLLKDYERCDKSLVSVVKRIGEQNKDLGEFEKAIIWSRRI</sequence>
<keyword evidence="2" id="KW-1185">Reference proteome</keyword>
<reference evidence="1 2" key="2">
    <citation type="journal article" date="2022" name="Mol. Ecol. Resour.">
        <title>The genomes of chicory, endive, great burdock and yacon provide insights into Asteraceae paleo-polyploidization history and plant inulin production.</title>
        <authorList>
            <person name="Fan W."/>
            <person name="Wang S."/>
            <person name="Wang H."/>
            <person name="Wang A."/>
            <person name="Jiang F."/>
            <person name="Liu H."/>
            <person name="Zhao H."/>
            <person name="Xu D."/>
            <person name="Zhang Y."/>
        </authorList>
    </citation>
    <scope>NUCLEOTIDE SEQUENCE [LARGE SCALE GENOMIC DNA]</scope>
    <source>
        <strain evidence="2">cv. Yunnan</strain>
        <tissue evidence="1">Leaves</tissue>
    </source>
</reference>
<dbReference type="EMBL" id="CM042035">
    <property type="protein sequence ID" value="KAI3755201.1"/>
    <property type="molecule type" value="Genomic_DNA"/>
</dbReference>
<dbReference type="Proteomes" id="UP001056120">
    <property type="component" value="Linkage Group LG18"/>
</dbReference>
<accession>A0ACB9E9R7</accession>
<organism evidence="1 2">
    <name type="scientific">Smallanthus sonchifolius</name>
    <dbReference type="NCBI Taxonomy" id="185202"/>
    <lineage>
        <taxon>Eukaryota</taxon>
        <taxon>Viridiplantae</taxon>
        <taxon>Streptophyta</taxon>
        <taxon>Embryophyta</taxon>
        <taxon>Tracheophyta</taxon>
        <taxon>Spermatophyta</taxon>
        <taxon>Magnoliopsida</taxon>
        <taxon>eudicotyledons</taxon>
        <taxon>Gunneridae</taxon>
        <taxon>Pentapetalae</taxon>
        <taxon>asterids</taxon>
        <taxon>campanulids</taxon>
        <taxon>Asterales</taxon>
        <taxon>Asteraceae</taxon>
        <taxon>Asteroideae</taxon>
        <taxon>Heliantheae alliance</taxon>
        <taxon>Millerieae</taxon>
        <taxon>Smallanthus</taxon>
    </lineage>
</organism>
<proteinExistence type="predicted"/>
<reference evidence="2" key="1">
    <citation type="journal article" date="2022" name="Mol. Ecol. Resour.">
        <title>The genomes of chicory, endive, great burdock and yacon provide insights into Asteraceae palaeo-polyploidization history and plant inulin production.</title>
        <authorList>
            <person name="Fan W."/>
            <person name="Wang S."/>
            <person name="Wang H."/>
            <person name="Wang A."/>
            <person name="Jiang F."/>
            <person name="Liu H."/>
            <person name="Zhao H."/>
            <person name="Xu D."/>
            <person name="Zhang Y."/>
        </authorList>
    </citation>
    <scope>NUCLEOTIDE SEQUENCE [LARGE SCALE GENOMIC DNA]</scope>
    <source>
        <strain evidence="2">cv. Yunnan</strain>
    </source>
</reference>
<evidence type="ECO:0000313" key="2">
    <source>
        <dbReference type="Proteomes" id="UP001056120"/>
    </source>
</evidence>